<evidence type="ECO:0000313" key="1">
    <source>
        <dbReference type="EMBL" id="GBM92260.1"/>
    </source>
</evidence>
<gene>
    <name evidence="1" type="ORF">AVEN_87317_1</name>
</gene>
<dbReference type="AlphaFoldDB" id="A0A4Y2JQF0"/>
<protein>
    <submittedName>
        <fullName evidence="1">Uncharacterized protein</fullName>
    </submittedName>
</protein>
<dbReference type="EMBL" id="BGPR01111509">
    <property type="protein sequence ID" value="GBM92260.1"/>
    <property type="molecule type" value="Genomic_DNA"/>
</dbReference>
<dbReference type="Proteomes" id="UP000499080">
    <property type="component" value="Unassembled WGS sequence"/>
</dbReference>
<reference evidence="1 2" key="1">
    <citation type="journal article" date="2019" name="Sci. Rep.">
        <title>Orb-weaving spider Araneus ventricosus genome elucidates the spidroin gene catalogue.</title>
        <authorList>
            <person name="Kono N."/>
            <person name="Nakamura H."/>
            <person name="Ohtoshi R."/>
            <person name="Moran D.A.P."/>
            <person name="Shinohara A."/>
            <person name="Yoshida Y."/>
            <person name="Fujiwara M."/>
            <person name="Mori M."/>
            <person name="Tomita M."/>
            <person name="Arakawa K."/>
        </authorList>
    </citation>
    <scope>NUCLEOTIDE SEQUENCE [LARGE SCALE GENOMIC DNA]</scope>
</reference>
<name>A0A4Y2JQF0_ARAVE</name>
<sequence>MLVNQQRSHFYAEFIARTRLSSVPKSNILRPHLLPKSCFFLFQNLVLLLRQALSLLYQNKIPCQAFPSSLLPEPKVKLLFSLARHRNKIKLIVPRRQTVLRNSLTRPATPCARPKDLQIANWKPLDTSDWRSRILRKRVGIALTPPKGN</sequence>
<comment type="caution">
    <text evidence="1">The sequence shown here is derived from an EMBL/GenBank/DDBJ whole genome shotgun (WGS) entry which is preliminary data.</text>
</comment>
<accession>A0A4Y2JQF0</accession>
<proteinExistence type="predicted"/>
<organism evidence="1 2">
    <name type="scientific">Araneus ventricosus</name>
    <name type="common">Orbweaver spider</name>
    <name type="synonym">Epeira ventricosa</name>
    <dbReference type="NCBI Taxonomy" id="182803"/>
    <lineage>
        <taxon>Eukaryota</taxon>
        <taxon>Metazoa</taxon>
        <taxon>Ecdysozoa</taxon>
        <taxon>Arthropoda</taxon>
        <taxon>Chelicerata</taxon>
        <taxon>Arachnida</taxon>
        <taxon>Araneae</taxon>
        <taxon>Araneomorphae</taxon>
        <taxon>Entelegynae</taxon>
        <taxon>Araneoidea</taxon>
        <taxon>Araneidae</taxon>
        <taxon>Araneus</taxon>
    </lineage>
</organism>
<evidence type="ECO:0000313" key="2">
    <source>
        <dbReference type="Proteomes" id="UP000499080"/>
    </source>
</evidence>
<keyword evidence="2" id="KW-1185">Reference proteome</keyword>